<feature type="repeat" description="ANK" evidence="3">
    <location>
        <begin position="91"/>
        <end position="123"/>
    </location>
</feature>
<proteinExistence type="predicted"/>
<dbReference type="AlphaFoldDB" id="A0A6N8JG54"/>
<dbReference type="Pfam" id="PF12796">
    <property type="entry name" value="Ank_2"/>
    <property type="match status" value="1"/>
</dbReference>
<dbReference type="InterPro" id="IPR002110">
    <property type="entry name" value="Ankyrin_rpt"/>
</dbReference>
<evidence type="ECO:0000313" key="5">
    <source>
        <dbReference type="EMBL" id="MVT43122.1"/>
    </source>
</evidence>
<evidence type="ECO:0000256" key="4">
    <source>
        <dbReference type="SAM" id="SignalP"/>
    </source>
</evidence>
<evidence type="ECO:0000256" key="2">
    <source>
        <dbReference type="ARBA" id="ARBA00023043"/>
    </source>
</evidence>
<evidence type="ECO:0000313" key="6">
    <source>
        <dbReference type="Proteomes" id="UP000468388"/>
    </source>
</evidence>
<keyword evidence="4" id="KW-0732">Signal</keyword>
<dbReference type="Gene3D" id="1.25.40.20">
    <property type="entry name" value="Ankyrin repeat-containing domain"/>
    <property type="match status" value="1"/>
</dbReference>
<dbReference type="PROSITE" id="PS50297">
    <property type="entry name" value="ANK_REP_REGION"/>
    <property type="match status" value="1"/>
</dbReference>
<dbReference type="PANTHER" id="PTHR24171:SF8">
    <property type="entry name" value="BRCA1-ASSOCIATED RING DOMAIN PROTEIN 1"/>
    <property type="match status" value="1"/>
</dbReference>
<keyword evidence="1" id="KW-0677">Repeat</keyword>
<dbReference type="GO" id="GO:0085020">
    <property type="term" value="P:protein K6-linked ubiquitination"/>
    <property type="evidence" value="ECO:0007669"/>
    <property type="project" value="TreeGrafter"/>
</dbReference>
<dbReference type="PROSITE" id="PS50088">
    <property type="entry name" value="ANK_REPEAT"/>
    <property type="match status" value="2"/>
</dbReference>
<dbReference type="InterPro" id="IPR036770">
    <property type="entry name" value="Ankyrin_rpt-contain_sf"/>
</dbReference>
<sequence>MKKLALVILLLMSTSMLFAQQSMNDSMYDAVVKGDTIAMKDFIKRGVDVNLIIKQGFVEANLIITAVYNKNADVVKLLLRNGADVDLDDGFGATALMYAVSNANVELVKILLDAGADPALKDKTGNNAFSNAKVARNKEITKMLNEKKTNG</sequence>
<feature type="repeat" description="ANK" evidence="3">
    <location>
        <begin position="66"/>
        <end position="90"/>
    </location>
</feature>
<accession>A0A6N8JG54</accession>
<dbReference type="GO" id="GO:0004842">
    <property type="term" value="F:ubiquitin-protein transferase activity"/>
    <property type="evidence" value="ECO:0007669"/>
    <property type="project" value="TreeGrafter"/>
</dbReference>
<evidence type="ECO:0000256" key="1">
    <source>
        <dbReference type="ARBA" id="ARBA00022737"/>
    </source>
</evidence>
<organism evidence="5 6">
    <name type="scientific">Chitinophaga oryziterrae</name>
    <dbReference type="NCBI Taxonomy" id="1031224"/>
    <lineage>
        <taxon>Bacteria</taxon>
        <taxon>Pseudomonadati</taxon>
        <taxon>Bacteroidota</taxon>
        <taxon>Chitinophagia</taxon>
        <taxon>Chitinophagales</taxon>
        <taxon>Chitinophagaceae</taxon>
        <taxon>Chitinophaga</taxon>
    </lineage>
</organism>
<dbReference type="SUPFAM" id="SSF48403">
    <property type="entry name" value="Ankyrin repeat"/>
    <property type="match status" value="1"/>
</dbReference>
<feature type="chain" id="PRO_5027026631" evidence="4">
    <location>
        <begin position="20"/>
        <end position="151"/>
    </location>
</feature>
<comment type="caution">
    <text evidence="5">The sequence shown here is derived from an EMBL/GenBank/DDBJ whole genome shotgun (WGS) entry which is preliminary data.</text>
</comment>
<dbReference type="Proteomes" id="UP000468388">
    <property type="component" value="Unassembled WGS sequence"/>
</dbReference>
<name>A0A6N8JG54_9BACT</name>
<dbReference type="PANTHER" id="PTHR24171">
    <property type="entry name" value="ANKYRIN REPEAT DOMAIN-CONTAINING PROTEIN 39-RELATED"/>
    <property type="match status" value="1"/>
</dbReference>
<dbReference type="OrthoDB" id="5657095at2"/>
<dbReference type="RefSeq" id="WP_157301729.1">
    <property type="nucleotide sequence ID" value="NZ_BAAAZB010000004.1"/>
</dbReference>
<dbReference type="SMART" id="SM00248">
    <property type="entry name" value="ANK"/>
    <property type="match status" value="3"/>
</dbReference>
<evidence type="ECO:0000256" key="3">
    <source>
        <dbReference type="PROSITE-ProRule" id="PRU00023"/>
    </source>
</evidence>
<keyword evidence="6" id="KW-1185">Reference proteome</keyword>
<protein>
    <submittedName>
        <fullName evidence="5">Uncharacterized protein</fullName>
    </submittedName>
</protein>
<dbReference type="EMBL" id="WRXO01000006">
    <property type="protein sequence ID" value="MVT43122.1"/>
    <property type="molecule type" value="Genomic_DNA"/>
</dbReference>
<gene>
    <name evidence="5" type="ORF">GO495_21170</name>
</gene>
<feature type="signal peptide" evidence="4">
    <location>
        <begin position="1"/>
        <end position="19"/>
    </location>
</feature>
<keyword evidence="2 3" id="KW-0040">ANK repeat</keyword>
<reference evidence="5 6" key="1">
    <citation type="submission" date="2019-12" db="EMBL/GenBank/DDBJ databases">
        <title>The draft genomic sequence of strain Chitinophaga oryziterrae JCM 16595.</title>
        <authorList>
            <person name="Zhang X."/>
        </authorList>
    </citation>
    <scope>NUCLEOTIDE SEQUENCE [LARGE SCALE GENOMIC DNA]</scope>
    <source>
        <strain evidence="5 6">JCM 16595</strain>
    </source>
</reference>